<evidence type="ECO:0000259" key="2">
    <source>
        <dbReference type="Pfam" id="PF18932"/>
    </source>
</evidence>
<name>A0ABU8SDR8_9SPHN</name>
<evidence type="ECO:0000256" key="1">
    <source>
        <dbReference type="SAM" id="MobiDB-lite"/>
    </source>
</evidence>
<evidence type="ECO:0000313" key="3">
    <source>
        <dbReference type="EMBL" id="MEJ6012122.1"/>
    </source>
</evidence>
<dbReference type="InterPro" id="IPR043736">
    <property type="entry name" value="DUF5681"/>
</dbReference>
<dbReference type="Proteomes" id="UP001379235">
    <property type="component" value="Unassembled WGS sequence"/>
</dbReference>
<sequence length="262" mass="30226">MSDNKLPVPASGQAVGYGRPPAQHRFQKGRSGNPGGRPRGAKNKPKPLDPALQPTDNLILEEAYRPVTIREGEKTIELPAIQAAVRSLAISAMKGSRLSQRALAELVRTVEERKSSERLTSMENAFEYQQKWTEELERRRKLGITDLPDPVPHPDDIVIDMRTGHVRTEGPLDEREKKDWEKRIARRAEAQDEVNAFAEKWRKARGEKQKEFWLAEWHFEQRIFDIINDGMPERYKVKLQNRSWAKGASREGKALEEFRRDR</sequence>
<evidence type="ECO:0000313" key="4">
    <source>
        <dbReference type="Proteomes" id="UP001379235"/>
    </source>
</evidence>
<dbReference type="EMBL" id="JBBHJY010000014">
    <property type="protein sequence ID" value="MEJ6012122.1"/>
    <property type="molecule type" value="Genomic_DNA"/>
</dbReference>
<gene>
    <name evidence="3" type="ORF">WG900_19635</name>
</gene>
<dbReference type="Pfam" id="PF18932">
    <property type="entry name" value="DUF5681"/>
    <property type="match status" value="1"/>
</dbReference>
<feature type="domain" description="DUF5681" evidence="2">
    <location>
        <begin position="23"/>
        <end position="108"/>
    </location>
</feature>
<reference evidence="3 4" key="1">
    <citation type="submission" date="2024-03" db="EMBL/GenBank/DDBJ databases">
        <authorList>
            <person name="Jo J.-H."/>
        </authorList>
    </citation>
    <scope>NUCLEOTIDE SEQUENCE [LARGE SCALE GENOMIC DNA]</scope>
    <source>
        <strain evidence="3 4">AS3R-12</strain>
    </source>
</reference>
<protein>
    <submittedName>
        <fullName evidence="3">DUF5681 domain-containing protein</fullName>
    </submittedName>
</protein>
<feature type="region of interest" description="Disordered" evidence="1">
    <location>
        <begin position="1"/>
        <end position="54"/>
    </location>
</feature>
<accession>A0ABU8SDR8</accession>
<organism evidence="3 4">
    <name type="scientific">Novosphingobium aquae</name>
    <dbReference type="NCBI Taxonomy" id="3133435"/>
    <lineage>
        <taxon>Bacteria</taxon>
        <taxon>Pseudomonadati</taxon>
        <taxon>Pseudomonadota</taxon>
        <taxon>Alphaproteobacteria</taxon>
        <taxon>Sphingomonadales</taxon>
        <taxon>Sphingomonadaceae</taxon>
        <taxon>Novosphingobium</taxon>
    </lineage>
</organism>
<comment type="caution">
    <text evidence="3">The sequence shown here is derived from an EMBL/GenBank/DDBJ whole genome shotgun (WGS) entry which is preliminary data.</text>
</comment>
<dbReference type="RefSeq" id="WP_339969999.1">
    <property type="nucleotide sequence ID" value="NZ_JBBHJY010000014.1"/>
</dbReference>
<keyword evidence="4" id="KW-1185">Reference proteome</keyword>
<proteinExistence type="predicted"/>